<feature type="domain" description="Nudix hydrolase" evidence="3">
    <location>
        <begin position="36"/>
        <end position="112"/>
    </location>
</feature>
<comment type="caution">
    <text evidence="4">The sequence shown here is derived from an EMBL/GenBank/DDBJ whole genome shotgun (WGS) entry which is preliminary data.</text>
</comment>
<gene>
    <name evidence="4" type="ORF">Pka01_26720</name>
</gene>
<dbReference type="AlphaFoldDB" id="A0A8J3M8A1"/>
<dbReference type="PANTHER" id="PTHR43736">
    <property type="entry name" value="ADP-RIBOSE PYROPHOSPHATASE"/>
    <property type="match status" value="1"/>
</dbReference>
<dbReference type="InterPro" id="IPR020084">
    <property type="entry name" value="NUDIX_hydrolase_CS"/>
</dbReference>
<dbReference type="GO" id="GO:0016787">
    <property type="term" value="F:hydrolase activity"/>
    <property type="evidence" value="ECO:0007669"/>
    <property type="project" value="UniProtKB-KW"/>
</dbReference>
<dbReference type="PROSITE" id="PS00893">
    <property type="entry name" value="NUDIX_BOX"/>
    <property type="match status" value="1"/>
</dbReference>
<reference evidence="4 5" key="1">
    <citation type="submission" date="2021-01" db="EMBL/GenBank/DDBJ databases">
        <title>Whole genome shotgun sequence of Planotetraspora kaengkrachanensis NBRC 104272.</title>
        <authorList>
            <person name="Komaki H."/>
            <person name="Tamura T."/>
        </authorList>
    </citation>
    <scope>NUCLEOTIDE SEQUENCE [LARGE SCALE GENOMIC DNA]</scope>
    <source>
        <strain evidence="4 5">NBRC 104272</strain>
    </source>
</reference>
<dbReference type="Gene3D" id="3.90.79.10">
    <property type="entry name" value="Nucleoside Triphosphate Pyrophosphohydrolase"/>
    <property type="match status" value="1"/>
</dbReference>
<proteinExistence type="inferred from homology"/>
<dbReference type="Proteomes" id="UP000630097">
    <property type="component" value="Unassembled WGS sequence"/>
</dbReference>
<dbReference type="EMBL" id="BONV01000009">
    <property type="protein sequence ID" value="GIG79545.1"/>
    <property type="molecule type" value="Genomic_DNA"/>
</dbReference>
<protein>
    <recommendedName>
        <fullName evidence="3">Nudix hydrolase domain-containing protein</fullName>
    </recommendedName>
</protein>
<sequence length="181" mass="19466">MRTPRRNQTGVEFLGRLPAASTKTDASSRFVGKMTDAGFHLGGVVELDETLEHAVVREVLEETGIRVKPEVLTGVYKNMNLGVVSLTFRCHPIGGEPRPSDGALESTWLTLLWAAGSRTVLAAPCSTRLIGAVEQGHQGRDSMLLGVTLRMDESARRAAQVGEEGNPVGPPCALYSPVNRM</sequence>
<dbReference type="SUPFAM" id="SSF55811">
    <property type="entry name" value="Nudix"/>
    <property type="match status" value="1"/>
</dbReference>
<keyword evidence="2" id="KW-0378">Hydrolase</keyword>
<comment type="similarity">
    <text evidence="1">Belongs to the Nudix hydrolase family.</text>
</comment>
<dbReference type="PANTHER" id="PTHR43736:SF1">
    <property type="entry name" value="DIHYDRONEOPTERIN TRIPHOSPHATE DIPHOSPHATASE"/>
    <property type="match status" value="1"/>
</dbReference>
<evidence type="ECO:0000259" key="3">
    <source>
        <dbReference type="Pfam" id="PF00293"/>
    </source>
</evidence>
<evidence type="ECO:0000313" key="4">
    <source>
        <dbReference type="EMBL" id="GIG79545.1"/>
    </source>
</evidence>
<evidence type="ECO:0000313" key="5">
    <source>
        <dbReference type="Proteomes" id="UP000630097"/>
    </source>
</evidence>
<dbReference type="CDD" id="cd02883">
    <property type="entry name" value="NUDIX_Hydrolase"/>
    <property type="match status" value="1"/>
</dbReference>
<dbReference type="InterPro" id="IPR015797">
    <property type="entry name" value="NUDIX_hydrolase-like_dom_sf"/>
</dbReference>
<evidence type="ECO:0000256" key="1">
    <source>
        <dbReference type="ARBA" id="ARBA00005582"/>
    </source>
</evidence>
<evidence type="ECO:0000256" key="2">
    <source>
        <dbReference type="ARBA" id="ARBA00022801"/>
    </source>
</evidence>
<keyword evidence="5" id="KW-1185">Reference proteome</keyword>
<name>A0A8J3M8A1_9ACTN</name>
<accession>A0A8J3M8A1</accession>
<dbReference type="Pfam" id="PF00293">
    <property type="entry name" value="NUDIX"/>
    <property type="match status" value="1"/>
</dbReference>
<dbReference type="InterPro" id="IPR000086">
    <property type="entry name" value="NUDIX_hydrolase_dom"/>
</dbReference>
<organism evidence="4 5">
    <name type="scientific">Planotetraspora kaengkrachanensis</name>
    <dbReference type="NCBI Taxonomy" id="575193"/>
    <lineage>
        <taxon>Bacteria</taxon>
        <taxon>Bacillati</taxon>
        <taxon>Actinomycetota</taxon>
        <taxon>Actinomycetes</taxon>
        <taxon>Streptosporangiales</taxon>
        <taxon>Streptosporangiaceae</taxon>
        <taxon>Planotetraspora</taxon>
    </lineage>
</organism>